<feature type="compositionally biased region" description="Gly residues" evidence="1">
    <location>
        <begin position="46"/>
        <end position="74"/>
    </location>
</feature>
<accession>A0A834MWM7</accession>
<dbReference type="EMBL" id="JACSDZ010000015">
    <property type="protein sequence ID" value="KAF7386389.1"/>
    <property type="molecule type" value="Genomic_DNA"/>
</dbReference>
<keyword evidence="3" id="KW-1185">Reference proteome</keyword>
<gene>
    <name evidence="2" type="ORF">HZH68_013521</name>
</gene>
<feature type="region of interest" description="Disordered" evidence="1">
    <location>
        <begin position="44"/>
        <end position="74"/>
    </location>
</feature>
<comment type="caution">
    <text evidence="2">The sequence shown here is derived from an EMBL/GenBank/DDBJ whole genome shotgun (WGS) entry which is preliminary data.</text>
</comment>
<dbReference type="Proteomes" id="UP000617340">
    <property type="component" value="Unassembled WGS sequence"/>
</dbReference>
<proteinExistence type="predicted"/>
<sequence>MIYRTVSWSLDSCQDIKVLVISPRLVLRKEKGDTSVRLAITASAGTGTGTGTGTDAGTGAGASDGGDGGAGGGGTAAACRVCE</sequence>
<organism evidence="2 3">
    <name type="scientific">Vespula germanica</name>
    <name type="common">German yellow jacket</name>
    <name type="synonym">Paravespula germanica</name>
    <dbReference type="NCBI Taxonomy" id="30212"/>
    <lineage>
        <taxon>Eukaryota</taxon>
        <taxon>Metazoa</taxon>
        <taxon>Ecdysozoa</taxon>
        <taxon>Arthropoda</taxon>
        <taxon>Hexapoda</taxon>
        <taxon>Insecta</taxon>
        <taxon>Pterygota</taxon>
        <taxon>Neoptera</taxon>
        <taxon>Endopterygota</taxon>
        <taxon>Hymenoptera</taxon>
        <taxon>Apocrita</taxon>
        <taxon>Aculeata</taxon>
        <taxon>Vespoidea</taxon>
        <taxon>Vespidae</taxon>
        <taxon>Vespinae</taxon>
        <taxon>Vespula</taxon>
    </lineage>
</organism>
<evidence type="ECO:0000313" key="3">
    <source>
        <dbReference type="Proteomes" id="UP000617340"/>
    </source>
</evidence>
<name>A0A834MWM7_VESGE</name>
<evidence type="ECO:0000256" key="1">
    <source>
        <dbReference type="SAM" id="MobiDB-lite"/>
    </source>
</evidence>
<reference evidence="2" key="1">
    <citation type="journal article" date="2020" name="G3 (Bethesda)">
        <title>High-Quality Assemblies for Three Invasive Social Wasps from the &lt;i&gt;Vespula&lt;/i&gt; Genus.</title>
        <authorList>
            <person name="Harrop T.W.R."/>
            <person name="Guhlin J."/>
            <person name="McLaughlin G.M."/>
            <person name="Permina E."/>
            <person name="Stockwell P."/>
            <person name="Gilligan J."/>
            <person name="Le Lec M.F."/>
            <person name="Gruber M.A.M."/>
            <person name="Quinn O."/>
            <person name="Lovegrove M."/>
            <person name="Duncan E.J."/>
            <person name="Remnant E.J."/>
            <person name="Van Eeckhoven J."/>
            <person name="Graham B."/>
            <person name="Knapp R.A."/>
            <person name="Langford K.W."/>
            <person name="Kronenberg Z."/>
            <person name="Press M.O."/>
            <person name="Eacker S.M."/>
            <person name="Wilson-Rankin E.E."/>
            <person name="Purcell J."/>
            <person name="Lester P.J."/>
            <person name="Dearden P.K."/>
        </authorList>
    </citation>
    <scope>NUCLEOTIDE SEQUENCE</scope>
    <source>
        <strain evidence="2">Linc-1</strain>
    </source>
</reference>
<dbReference type="AlphaFoldDB" id="A0A834MWM7"/>
<evidence type="ECO:0000313" key="2">
    <source>
        <dbReference type="EMBL" id="KAF7386389.1"/>
    </source>
</evidence>
<protein>
    <submittedName>
        <fullName evidence="2">Uncharacterized protein</fullName>
    </submittedName>
</protein>